<dbReference type="AlphaFoldDB" id="A6IBY4"/>
<name>A6IBY4_RAT</name>
<evidence type="ECO:0000313" key="1">
    <source>
        <dbReference type="EMBL" id="EDM09863.1"/>
    </source>
</evidence>
<protein>
    <submittedName>
        <fullName evidence="1">RCG46485</fullName>
    </submittedName>
</protein>
<organism evidence="1 2">
    <name type="scientific">Rattus norvegicus</name>
    <name type="common">Rat</name>
    <dbReference type="NCBI Taxonomy" id="10116"/>
    <lineage>
        <taxon>Eukaryota</taxon>
        <taxon>Metazoa</taxon>
        <taxon>Chordata</taxon>
        <taxon>Craniata</taxon>
        <taxon>Vertebrata</taxon>
        <taxon>Euteleostomi</taxon>
        <taxon>Mammalia</taxon>
        <taxon>Eutheria</taxon>
        <taxon>Euarchontoglires</taxon>
        <taxon>Glires</taxon>
        <taxon>Rodentia</taxon>
        <taxon>Myomorpha</taxon>
        <taxon>Muroidea</taxon>
        <taxon>Muridae</taxon>
        <taxon>Murinae</taxon>
        <taxon>Rattus</taxon>
    </lineage>
</organism>
<accession>A6IBY4</accession>
<reference evidence="1 2" key="1">
    <citation type="submission" date="2005-09" db="EMBL/GenBank/DDBJ databases">
        <authorList>
            <person name="Mural R.J."/>
            <person name="Li P.W."/>
            <person name="Adams M.D."/>
            <person name="Amanatides P.G."/>
            <person name="Baden-Tillson H."/>
            <person name="Barnstead M."/>
            <person name="Chin S.H."/>
            <person name="Dew I."/>
            <person name="Evans C.A."/>
            <person name="Ferriera S."/>
            <person name="Flanigan M."/>
            <person name="Fosler C."/>
            <person name="Glodek A."/>
            <person name="Gu Z."/>
            <person name="Holt R.A."/>
            <person name="Jennings D."/>
            <person name="Kraft C.L."/>
            <person name="Lu F."/>
            <person name="Nguyen T."/>
            <person name="Nusskern D.R."/>
            <person name="Pfannkoch C.M."/>
            <person name="Sitter C."/>
            <person name="Sutton G.G."/>
            <person name="Venter J.C."/>
            <person name="Wang Z."/>
            <person name="Woodage T."/>
            <person name="Zheng X.H."/>
            <person name="Zhong F."/>
        </authorList>
    </citation>
    <scope>NUCLEOTIDE SEQUENCE [LARGE SCALE GENOMIC DNA]</scope>
    <source>
        <strain>BN</strain>
        <strain evidence="2">Sprague-Dawley</strain>
    </source>
</reference>
<gene>
    <name evidence="1" type="ORF">rCG_46485</name>
</gene>
<sequence>MRLAILFERKEKLLKCAFVILHEYSASSRSLPLPP</sequence>
<evidence type="ECO:0000313" key="2">
    <source>
        <dbReference type="Proteomes" id="UP000234681"/>
    </source>
</evidence>
<proteinExistence type="predicted"/>
<dbReference type="EMBL" id="CH473958">
    <property type="protein sequence ID" value="EDM09863.1"/>
    <property type="molecule type" value="Genomic_DNA"/>
</dbReference>
<dbReference type="Proteomes" id="UP000234681">
    <property type="component" value="Chromosome 13"/>
</dbReference>